<protein>
    <submittedName>
        <fullName evidence="3">Uncharacterized protein</fullName>
    </submittedName>
</protein>
<gene>
    <name evidence="3" type="ORF">CSC81_06565</name>
    <name evidence="2" type="ORF">Q8W23_01350</name>
</gene>
<feature type="transmembrane region" description="Helical" evidence="1">
    <location>
        <begin position="21"/>
        <end position="43"/>
    </location>
</feature>
<comment type="caution">
    <text evidence="3">The sequence shown here is derived from an EMBL/GenBank/DDBJ whole genome shotgun (WGS) entry which is preliminary data.</text>
</comment>
<keyword evidence="1" id="KW-0472">Membrane</keyword>
<sequence>MENLFKERRDGESPGIFIGRIIFGIIAVLVLAILFGYAIMWLWNNLMPDIFGLPVINYWQAVGLFILAKILFSSSECGGKHKSKKYSNKRRKHKFKSHFEKNCKGNFSDWEHYDRFWEEEGSEAYRKYVDKLNKETEQE</sequence>
<reference evidence="3 4" key="1">
    <citation type="journal article" date="2016" name="Nat. Commun.">
        <title>Microbial interactions lead to rapid micro-scale successions on model marine particles.</title>
        <authorList>
            <person name="Datta M.S."/>
            <person name="Sliwerska E."/>
            <person name="Gore J."/>
            <person name="Polz M.F."/>
            <person name="Cordero O.X."/>
        </authorList>
    </citation>
    <scope>NUCLEOTIDE SEQUENCE [LARGE SCALE GENOMIC DNA]</scope>
    <source>
        <strain evidence="3 4">4G03</strain>
    </source>
</reference>
<dbReference type="EMBL" id="PDUU01000004">
    <property type="protein sequence ID" value="PHN98063.1"/>
    <property type="molecule type" value="Genomic_DNA"/>
</dbReference>
<proteinExistence type="predicted"/>
<reference evidence="2 5" key="3">
    <citation type="submission" date="2023-07" db="EMBL/GenBank/DDBJ databases">
        <title>Genome content predicts the carbon catabolic preferences of heterotrophic bacteria.</title>
        <authorList>
            <person name="Gralka M."/>
        </authorList>
    </citation>
    <scope>NUCLEOTIDE SEQUENCE [LARGE SCALE GENOMIC DNA]</scope>
    <source>
        <strain evidence="2 5">4G03</strain>
    </source>
</reference>
<accession>A0A497Z3Y2</accession>
<accession>A0A2G1BVK3</accession>
<dbReference type="Proteomes" id="UP001242342">
    <property type="component" value="Unassembled WGS sequence"/>
</dbReference>
<reference evidence="3" key="2">
    <citation type="submission" date="2017-10" db="EMBL/GenBank/DDBJ databases">
        <authorList>
            <person name="Enke T.N."/>
            <person name="Cordero O.X."/>
        </authorList>
    </citation>
    <scope>NUCLEOTIDE SEQUENCE</scope>
    <source>
        <strain evidence="3">4G03</strain>
    </source>
</reference>
<keyword evidence="5" id="KW-1185">Reference proteome</keyword>
<dbReference type="EMBL" id="JAUYVU010000001">
    <property type="protein sequence ID" value="MDP2540112.1"/>
    <property type="molecule type" value="Genomic_DNA"/>
</dbReference>
<dbReference type="RefSeq" id="WP_099214967.1">
    <property type="nucleotide sequence ID" value="NZ_JAUYVU010000001.1"/>
</dbReference>
<evidence type="ECO:0000313" key="2">
    <source>
        <dbReference type="EMBL" id="MDP2540112.1"/>
    </source>
</evidence>
<keyword evidence="1" id="KW-1133">Transmembrane helix</keyword>
<evidence type="ECO:0000313" key="4">
    <source>
        <dbReference type="Proteomes" id="UP000222163"/>
    </source>
</evidence>
<evidence type="ECO:0000256" key="1">
    <source>
        <dbReference type="SAM" id="Phobius"/>
    </source>
</evidence>
<evidence type="ECO:0000313" key="5">
    <source>
        <dbReference type="Proteomes" id="UP001242342"/>
    </source>
</evidence>
<organism evidence="3 4">
    <name type="scientific">Tenacibaculum discolor</name>
    <dbReference type="NCBI Taxonomy" id="361581"/>
    <lineage>
        <taxon>Bacteria</taxon>
        <taxon>Pseudomonadati</taxon>
        <taxon>Bacteroidota</taxon>
        <taxon>Flavobacteriia</taxon>
        <taxon>Flavobacteriales</taxon>
        <taxon>Flavobacteriaceae</taxon>
        <taxon>Tenacibaculum</taxon>
    </lineage>
</organism>
<evidence type="ECO:0000313" key="3">
    <source>
        <dbReference type="EMBL" id="PHN98063.1"/>
    </source>
</evidence>
<name>A0A2G1BVK3_9FLAO</name>
<dbReference type="AlphaFoldDB" id="A0A2G1BVK3"/>
<dbReference type="Proteomes" id="UP000222163">
    <property type="component" value="Unassembled WGS sequence"/>
</dbReference>
<keyword evidence="1" id="KW-0812">Transmembrane</keyword>
<feature type="transmembrane region" description="Helical" evidence="1">
    <location>
        <begin position="55"/>
        <end position="72"/>
    </location>
</feature>